<dbReference type="InterPro" id="IPR003131">
    <property type="entry name" value="T1-type_BTB"/>
</dbReference>
<dbReference type="AlphaFoldDB" id="A0A9N8E131"/>
<dbReference type="InterPro" id="IPR011333">
    <property type="entry name" value="SKP1/BTB/POZ_sf"/>
</dbReference>
<feature type="domain" description="BTB" evidence="2">
    <location>
        <begin position="65"/>
        <end position="139"/>
    </location>
</feature>
<dbReference type="Pfam" id="PF02214">
    <property type="entry name" value="BTB_2"/>
    <property type="match status" value="1"/>
</dbReference>
<evidence type="ECO:0000256" key="1">
    <source>
        <dbReference type="SAM" id="Coils"/>
    </source>
</evidence>
<accession>A0A9N8E131</accession>
<gene>
    <name evidence="3" type="ORF">SEMRO_402_G135480.1</name>
</gene>
<comment type="caution">
    <text evidence="3">The sequence shown here is derived from an EMBL/GenBank/DDBJ whole genome shotgun (WGS) entry which is preliminary data.</text>
</comment>
<dbReference type="OrthoDB" id="66888at2759"/>
<dbReference type="PANTHER" id="PTHR11145:SF19">
    <property type="entry name" value="BTB DOMAIN-CONTAINING PROTEIN-RELATED"/>
    <property type="match status" value="1"/>
</dbReference>
<evidence type="ECO:0000259" key="2">
    <source>
        <dbReference type="PROSITE" id="PS50097"/>
    </source>
</evidence>
<dbReference type="Proteomes" id="UP001153069">
    <property type="component" value="Unassembled WGS sequence"/>
</dbReference>
<dbReference type="GO" id="GO:0051260">
    <property type="term" value="P:protein homooligomerization"/>
    <property type="evidence" value="ECO:0007669"/>
    <property type="project" value="InterPro"/>
</dbReference>
<dbReference type="CDD" id="cd18316">
    <property type="entry name" value="BTB_POZ_KCTD-like"/>
    <property type="match status" value="1"/>
</dbReference>
<dbReference type="InterPro" id="IPR045068">
    <property type="entry name" value="BACURD1-3"/>
</dbReference>
<evidence type="ECO:0000313" key="4">
    <source>
        <dbReference type="Proteomes" id="UP001153069"/>
    </source>
</evidence>
<proteinExistence type="predicted"/>
<organism evidence="3 4">
    <name type="scientific">Seminavis robusta</name>
    <dbReference type="NCBI Taxonomy" id="568900"/>
    <lineage>
        <taxon>Eukaryota</taxon>
        <taxon>Sar</taxon>
        <taxon>Stramenopiles</taxon>
        <taxon>Ochrophyta</taxon>
        <taxon>Bacillariophyta</taxon>
        <taxon>Bacillariophyceae</taxon>
        <taxon>Bacillariophycidae</taxon>
        <taxon>Naviculales</taxon>
        <taxon>Naviculaceae</taxon>
        <taxon>Seminavis</taxon>
    </lineage>
</organism>
<name>A0A9N8E131_9STRA</name>
<dbReference type="Gene3D" id="3.30.710.10">
    <property type="entry name" value="Potassium Channel Kv1.1, Chain A"/>
    <property type="match status" value="1"/>
</dbReference>
<dbReference type="PANTHER" id="PTHR11145">
    <property type="entry name" value="BTB/POZ DOMAIN-CONTAINING ADAPTER FOR CUL3-MEDIATED RHOA DEGRADATION PROTEIN FAMILY MEMBER"/>
    <property type="match status" value="1"/>
</dbReference>
<reference evidence="3" key="1">
    <citation type="submission" date="2020-06" db="EMBL/GenBank/DDBJ databases">
        <authorList>
            <consortium name="Plant Systems Biology data submission"/>
        </authorList>
    </citation>
    <scope>NUCLEOTIDE SEQUENCE</scope>
    <source>
        <strain evidence="3">D6</strain>
    </source>
</reference>
<dbReference type="InterPro" id="IPR000210">
    <property type="entry name" value="BTB/POZ_dom"/>
</dbReference>
<sequence>MTDNNNKNDKILQDEAGLAKREREIKTKRLALEDKELEMKERELELKKRRLEQEEDELSAKTRDPTVQLNVGGRVFATTRETLLQSGSPFFERLLEEDTAVIVRGSQRDAHNRIFIDRSPTLFGFVLDYLRTHNVLAPSTKREKLALIQEASYYQLDGLVSRLRLYGEGYDPGCLSYEDQAMRDQAAAIRDSFQKEDPFAVEKANQLLVDLFDQKTKRLAISPNYDQLCSSSDATILFQKDALAARKASPHKLAANLKEFKKQFVDYAGPMFQDFPLLEEQGVVVAGGSVLSALMGRTDPDSKGDIDLFLVAPNPEKARAIYDKIVQHFAGGRGDDNDRIHHHQLLLVRSQYAVTIVVGYPQRNVQIILAHHRCPAEVVFNFDIDCCQVFFDGKNVRATPAAQRALMTGTNMADPERRSGNYETRLAKYAERGFFVAVPGLDLKRVDKRYLRNECYSMYGGGLRHVRLEYNEKNEVKNVVPGTEEVVGLPKLLIFAHRQEGDIDDRTGKIKIEQLAAKADLPFAGVDNQHETPEGNVYLIDVDKIQEFKPRNNWKLPTPPHPPPLAFIQVLEPVGDSGGLVGPLIRYGSDTNLPSQVYERLRRRLDIMMEDDPIGVRGHRDSHTDPVCVYEYLADASQSIACPNVEDAHRMYPAYTFPADDDEAPRGRLTRHLRIVSSAIDGPWARPDAEGWTSGTYSSP</sequence>
<keyword evidence="4" id="KW-1185">Reference proteome</keyword>
<dbReference type="SMART" id="SM00225">
    <property type="entry name" value="BTB"/>
    <property type="match status" value="1"/>
</dbReference>
<dbReference type="SUPFAM" id="SSF54695">
    <property type="entry name" value="POZ domain"/>
    <property type="match status" value="1"/>
</dbReference>
<keyword evidence="1" id="KW-0175">Coiled coil</keyword>
<feature type="coiled-coil region" evidence="1">
    <location>
        <begin position="18"/>
        <end position="64"/>
    </location>
</feature>
<dbReference type="PROSITE" id="PS50097">
    <property type="entry name" value="BTB"/>
    <property type="match status" value="1"/>
</dbReference>
<evidence type="ECO:0000313" key="3">
    <source>
        <dbReference type="EMBL" id="CAB9509719.1"/>
    </source>
</evidence>
<protein>
    <submittedName>
        <fullName evidence="3">SH3KBP1-binding protein 1</fullName>
    </submittedName>
</protein>
<dbReference type="EMBL" id="CAICTM010000401">
    <property type="protein sequence ID" value="CAB9509719.1"/>
    <property type="molecule type" value="Genomic_DNA"/>
</dbReference>